<dbReference type="InterPro" id="IPR052925">
    <property type="entry name" value="Phage_Integrase-like_Recomb"/>
</dbReference>
<dbReference type="GO" id="GO:0003677">
    <property type="term" value="F:DNA binding"/>
    <property type="evidence" value="ECO:0007669"/>
    <property type="project" value="UniProtKB-KW"/>
</dbReference>
<dbReference type="GO" id="GO:0015074">
    <property type="term" value="P:DNA integration"/>
    <property type="evidence" value="ECO:0007669"/>
    <property type="project" value="InterPro"/>
</dbReference>
<organism evidence="4 5">
    <name type="scientific">Paxillus involutus ATCC 200175</name>
    <dbReference type="NCBI Taxonomy" id="664439"/>
    <lineage>
        <taxon>Eukaryota</taxon>
        <taxon>Fungi</taxon>
        <taxon>Dikarya</taxon>
        <taxon>Basidiomycota</taxon>
        <taxon>Agaricomycotina</taxon>
        <taxon>Agaricomycetes</taxon>
        <taxon>Agaricomycetidae</taxon>
        <taxon>Boletales</taxon>
        <taxon>Paxilineae</taxon>
        <taxon>Paxillaceae</taxon>
        <taxon>Paxillus</taxon>
    </lineage>
</organism>
<reference evidence="4 5" key="1">
    <citation type="submission" date="2014-06" db="EMBL/GenBank/DDBJ databases">
        <authorList>
            <consortium name="DOE Joint Genome Institute"/>
            <person name="Kuo A."/>
            <person name="Kohler A."/>
            <person name="Nagy L.G."/>
            <person name="Floudas D."/>
            <person name="Copeland A."/>
            <person name="Barry K.W."/>
            <person name="Cichocki N."/>
            <person name="Veneault-Fourrey C."/>
            <person name="LaButti K."/>
            <person name="Lindquist E.A."/>
            <person name="Lipzen A."/>
            <person name="Lundell T."/>
            <person name="Morin E."/>
            <person name="Murat C."/>
            <person name="Sun H."/>
            <person name="Tunlid A."/>
            <person name="Henrissat B."/>
            <person name="Grigoriev I.V."/>
            <person name="Hibbett D.S."/>
            <person name="Martin F."/>
            <person name="Nordberg H.P."/>
            <person name="Cantor M.N."/>
            <person name="Hua S.X."/>
        </authorList>
    </citation>
    <scope>NUCLEOTIDE SEQUENCE [LARGE SCALE GENOMIC DNA]</scope>
    <source>
        <strain evidence="4 5">ATCC 200175</strain>
    </source>
</reference>
<sequence>MQPTISSCIQPQPYHHSLTPRPSTLRPHCLAKERLIRWIPSAQPSHTASTQDRTSLVAPLSDAQLNRILFVMGASLAESTKATYGSGLLIFHVYCDLLDIPDERRCPISSQLLLTFLSSCAGAYSGSTLANYAAALRAWHILHSANWDINPNQLKTILEGAARLAPMSSKREPRKPYEPDIILQFRSHLNLNDPLDATVFACLTTVFFCVARLGEFTLPNLKDFDPTKHIARSDVSKVVGANGVTVTKFHLPSTKSSPHNGEDTQWAPQSDLTDPEAALNNHFRVNPAPDNAHLFAWRRPKTGLRPLTKREFINRLSDIAKKHDLPNLKGHGLRIGGTLLYLKRGVPFDVVKTMGRWKGDSFTLYLRQHAMILAPYLQDSPALEPFTRYTMPPMR</sequence>
<keyword evidence="5" id="KW-1185">Reference proteome</keyword>
<dbReference type="Gene3D" id="1.10.150.130">
    <property type="match status" value="1"/>
</dbReference>
<dbReference type="PANTHER" id="PTHR34605:SF3">
    <property type="entry name" value="P CELL-TYPE AGGLUTINATION PROTEIN MAP4-LIKE-RELATED"/>
    <property type="match status" value="1"/>
</dbReference>
<dbReference type="AlphaFoldDB" id="A0A0C9TGT4"/>
<dbReference type="OrthoDB" id="2678913at2759"/>
<dbReference type="PANTHER" id="PTHR34605">
    <property type="entry name" value="PHAGE_INTEGRASE DOMAIN-CONTAINING PROTEIN"/>
    <property type="match status" value="1"/>
</dbReference>
<dbReference type="Proteomes" id="UP000053647">
    <property type="component" value="Unassembled WGS sequence"/>
</dbReference>
<protein>
    <recommendedName>
        <fullName evidence="6">Tyr recombinase domain-containing protein</fullName>
    </recommendedName>
</protein>
<gene>
    <name evidence="4" type="ORF">PAXINDRAFT_19632</name>
</gene>
<feature type="region of interest" description="Disordered" evidence="3">
    <location>
        <begin position="251"/>
        <end position="271"/>
    </location>
</feature>
<proteinExistence type="predicted"/>
<name>A0A0C9TGT4_PAXIN</name>
<evidence type="ECO:0000313" key="4">
    <source>
        <dbReference type="EMBL" id="KIJ07167.1"/>
    </source>
</evidence>
<dbReference type="Gene3D" id="1.10.443.10">
    <property type="entry name" value="Intergrase catalytic core"/>
    <property type="match status" value="1"/>
</dbReference>
<dbReference type="GO" id="GO:0006310">
    <property type="term" value="P:DNA recombination"/>
    <property type="evidence" value="ECO:0007669"/>
    <property type="project" value="UniProtKB-KW"/>
</dbReference>
<reference evidence="5" key="2">
    <citation type="submission" date="2015-01" db="EMBL/GenBank/DDBJ databases">
        <title>Evolutionary Origins and Diversification of the Mycorrhizal Mutualists.</title>
        <authorList>
            <consortium name="DOE Joint Genome Institute"/>
            <consortium name="Mycorrhizal Genomics Consortium"/>
            <person name="Kohler A."/>
            <person name="Kuo A."/>
            <person name="Nagy L.G."/>
            <person name="Floudas D."/>
            <person name="Copeland A."/>
            <person name="Barry K.W."/>
            <person name="Cichocki N."/>
            <person name="Veneault-Fourrey C."/>
            <person name="LaButti K."/>
            <person name="Lindquist E.A."/>
            <person name="Lipzen A."/>
            <person name="Lundell T."/>
            <person name="Morin E."/>
            <person name="Murat C."/>
            <person name="Riley R."/>
            <person name="Ohm R."/>
            <person name="Sun H."/>
            <person name="Tunlid A."/>
            <person name="Henrissat B."/>
            <person name="Grigoriev I.V."/>
            <person name="Hibbett D.S."/>
            <person name="Martin F."/>
        </authorList>
    </citation>
    <scope>NUCLEOTIDE SEQUENCE [LARGE SCALE GENOMIC DNA]</scope>
    <source>
        <strain evidence="5">ATCC 200175</strain>
    </source>
</reference>
<evidence type="ECO:0000256" key="2">
    <source>
        <dbReference type="ARBA" id="ARBA00023172"/>
    </source>
</evidence>
<keyword evidence="1" id="KW-0238">DNA-binding</keyword>
<dbReference type="SUPFAM" id="SSF56349">
    <property type="entry name" value="DNA breaking-rejoining enzymes"/>
    <property type="match status" value="1"/>
</dbReference>
<evidence type="ECO:0000313" key="5">
    <source>
        <dbReference type="Proteomes" id="UP000053647"/>
    </source>
</evidence>
<keyword evidence="2" id="KW-0233">DNA recombination</keyword>
<accession>A0A0C9TGT4</accession>
<evidence type="ECO:0008006" key="6">
    <source>
        <dbReference type="Google" id="ProtNLM"/>
    </source>
</evidence>
<dbReference type="EMBL" id="KN819994">
    <property type="protein sequence ID" value="KIJ07167.1"/>
    <property type="molecule type" value="Genomic_DNA"/>
</dbReference>
<dbReference type="InterPro" id="IPR010998">
    <property type="entry name" value="Integrase_recombinase_N"/>
</dbReference>
<dbReference type="InterPro" id="IPR013762">
    <property type="entry name" value="Integrase-like_cat_sf"/>
</dbReference>
<evidence type="ECO:0000256" key="1">
    <source>
        <dbReference type="ARBA" id="ARBA00023125"/>
    </source>
</evidence>
<dbReference type="InterPro" id="IPR011010">
    <property type="entry name" value="DNA_brk_join_enz"/>
</dbReference>
<evidence type="ECO:0000256" key="3">
    <source>
        <dbReference type="SAM" id="MobiDB-lite"/>
    </source>
</evidence>
<dbReference type="SUPFAM" id="SSF47823">
    <property type="entry name" value="lambda integrase-like, N-terminal domain"/>
    <property type="match status" value="1"/>
</dbReference>
<dbReference type="HOGENOM" id="CLU_003292_2_2_1"/>